<comment type="caution">
    <text evidence="1">The sequence shown here is derived from an EMBL/GenBank/DDBJ whole genome shotgun (WGS) entry which is preliminary data.</text>
</comment>
<evidence type="ECO:0008006" key="3">
    <source>
        <dbReference type="Google" id="ProtNLM"/>
    </source>
</evidence>
<evidence type="ECO:0000313" key="1">
    <source>
        <dbReference type="EMBL" id="KTW29438.1"/>
    </source>
</evidence>
<dbReference type="InterPro" id="IPR003330">
    <property type="entry name" value="MSG"/>
</dbReference>
<organism evidence="1 2">
    <name type="scientific">Pneumocystis jirovecii (strain RU7)</name>
    <name type="common">Human pneumocystis pneumonia agent</name>
    <dbReference type="NCBI Taxonomy" id="1408657"/>
    <lineage>
        <taxon>Eukaryota</taxon>
        <taxon>Fungi</taxon>
        <taxon>Dikarya</taxon>
        <taxon>Ascomycota</taxon>
        <taxon>Taphrinomycotina</taxon>
        <taxon>Pneumocystomycetes</taxon>
        <taxon>Pneumocystaceae</taxon>
        <taxon>Pneumocystis</taxon>
    </lineage>
</organism>
<name>A0A0W4ZM47_PNEJ7</name>
<dbReference type="RefSeq" id="XP_018229269.1">
    <property type="nucleotide sequence ID" value="XM_018374317.1"/>
</dbReference>
<keyword evidence="2" id="KW-1185">Reference proteome</keyword>
<accession>A0A0W4ZM47</accession>
<sequence length="543" mass="62268">MKAFVLANFLGIAYAFSKNIEFVHKKSASDPSHDPPLNLLLDSSLDSLGQEKILALILRKDAIDAQCEKKLEEYCKNLENINLVPENVHPTLKGLCENAEKKCKNLKTQISTTSNNAKGYLEDIIVNISNGMLLGKTHCNYAHIQCVIFREFSSFSSICDEITEQCYRQINEDLVYEALLRALPRDLKSQAACEEKIKESCFKLNRESYYVLWSCFQEEYTCENLLKKKNDCKSLEKDIKNTLQGVYKLEVCYTLLEKCYFYLPNCKNEEIQSCVNLKKYCEEKNIIYPPLHSLSFNPLEFPPTLQEEIGFYRLRDEAAAHGVLIVNPISTGFDRFILLAYHIKNTAGNRTERCIKYLENCAFKYLTKELADLCNATNHTEICEKIDKEVQGECNSLQLAFQEKKLFKMESEAKSKLYTLNGLSEIIYEESYTSLLSKCTYIQSHCNNDLMDACIVLKVAYYRAQFYKLAKDELEKELFGLFRNLNSSGIRECAVKLTEKCQIVRNSSINLLSMCLKPKETCEALAEDRLSPRKGLSRSGETV</sequence>
<dbReference type="EMBL" id="LFWA01000009">
    <property type="protein sequence ID" value="KTW29438.1"/>
    <property type="molecule type" value="Genomic_DNA"/>
</dbReference>
<gene>
    <name evidence="1" type="ORF">T551_02054</name>
</gene>
<dbReference type="Pfam" id="PF02349">
    <property type="entry name" value="MSG"/>
    <property type="match status" value="3"/>
</dbReference>
<dbReference type="AlphaFoldDB" id="A0A0W4ZM47"/>
<reference evidence="2" key="1">
    <citation type="journal article" date="2016" name="Nat. Commun.">
        <title>Genome analysis of three Pneumocystis species reveals adaptation mechanisms to life exclusively in mammalian hosts.</title>
        <authorList>
            <person name="Ma L."/>
            <person name="Chen Z."/>
            <person name="Huang D.W."/>
            <person name="Kutty G."/>
            <person name="Ishihara M."/>
            <person name="Wang H."/>
            <person name="Abouelleil A."/>
            <person name="Bishop L."/>
            <person name="Davey E."/>
            <person name="Deng R."/>
            <person name="Deng X."/>
            <person name="Fan L."/>
            <person name="Fantoni G."/>
            <person name="Fitzgerald M."/>
            <person name="Gogineni E."/>
            <person name="Goldberg J.M."/>
            <person name="Handley G."/>
            <person name="Hu X."/>
            <person name="Huber C."/>
            <person name="Jiao X."/>
            <person name="Jones K."/>
            <person name="Levin J.Z."/>
            <person name="Liu Y."/>
            <person name="Macdonald P."/>
            <person name="Melnikov A."/>
            <person name="Raley C."/>
            <person name="Sassi M."/>
            <person name="Sherman B.T."/>
            <person name="Song X."/>
            <person name="Sykes S."/>
            <person name="Tran B."/>
            <person name="Walsh L."/>
            <person name="Xia Y."/>
            <person name="Yang J."/>
            <person name="Young S."/>
            <person name="Zeng Q."/>
            <person name="Zheng X."/>
            <person name="Stephens R."/>
            <person name="Nusbaum C."/>
            <person name="Birren B.W."/>
            <person name="Azadi P."/>
            <person name="Lempicki R.A."/>
            <person name="Cuomo C.A."/>
            <person name="Kovacs J.A."/>
        </authorList>
    </citation>
    <scope>NUCLEOTIDE SEQUENCE [LARGE SCALE GENOMIC DNA]</scope>
    <source>
        <strain evidence="2">RU7</strain>
    </source>
</reference>
<evidence type="ECO:0000313" key="2">
    <source>
        <dbReference type="Proteomes" id="UP000053447"/>
    </source>
</evidence>
<dbReference type="Proteomes" id="UP000053447">
    <property type="component" value="Unassembled WGS sequence"/>
</dbReference>
<proteinExistence type="predicted"/>
<dbReference type="VEuPathDB" id="FungiDB:T551_02054"/>
<dbReference type="GeneID" id="28940572"/>
<protein>
    <recommendedName>
        <fullName evidence="3">Major surface glycoprotein 2 C-terminal domain-containing protein</fullName>
    </recommendedName>
</protein>
<dbReference type="OrthoDB" id="10502720at2759"/>